<dbReference type="Proteomes" id="UP000521872">
    <property type="component" value="Unassembled WGS sequence"/>
</dbReference>
<evidence type="ECO:0000313" key="3">
    <source>
        <dbReference type="EMBL" id="KAF4611800.1"/>
    </source>
</evidence>
<feature type="transmembrane region" description="Helical" evidence="2">
    <location>
        <begin position="160"/>
        <end position="180"/>
    </location>
</feature>
<sequence>MSANPAPAHPIVNPNVYLNYLPPKVADQFEIARDLYLATLGACIWDMLVSLPEDVMLVRSGFRATLVAYFLSRWALFPTNINTLRTIIRATLGHSEEYVTLAPRPVQNSYRSAFSKILARRISDCDALEYGVTVSWVLATAASSFLFFRRVRAIYNDNKYVRHFFFALLLANIGVSILTIPGSHMKPLADTGYCVNAGVQQYVAAAPFSRLVYDSCVFIAISYRFATISGENMTWRILLSRRASSRIVRAILQGGQQYYLMSVCSNILVSSLIVTPSVPPIYQAILVAPDLALTSSMACRVFRNLKITADTVDTAISKVLFEKTNPALGGQSTQMSKSSSGSVLHVHPIPDPLTPDSEMMMPVGPHSKTNSMPSVRRPQAEVGRYSIIKIKSIGASSTSVSSKTGGGNADSPV</sequence>
<feature type="compositionally biased region" description="Gly residues" evidence="1">
    <location>
        <begin position="404"/>
        <end position="413"/>
    </location>
</feature>
<keyword evidence="2" id="KW-1133">Transmembrane helix</keyword>
<protein>
    <submittedName>
        <fullName evidence="3">Uncharacterized protein</fullName>
    </submittedName>
</protein>
<accession>A0A8H4QJC5</accession>
<name>A0A8H4QJC5_9AGAR</name>
<reference evidence="3 4" key="1">
    <citation type="submission" date="2019-12" db="EMBL/GenBank/DDBJ databases">
        <authorList>
            <person name="Floudas D."/>
            <person name="Bentzer J."/>
            <person name="Ahren D."/>
            <person name="Johansson T."/>
            <person name="Persson P."/>
            <person name="Tunlid A."/>
        </authorList>
    </citation>
    <scope>NUCLEOTIDE SEQUENCE [LARGE SCALE GENOMIC DNA]</scope>
    <source>
        <strain evidence="3 4">CBS 102.39</strain>
    </source>
</reference>
<feature type="compositionally biased region" description="Low complexity" evidence="1">
    <location>
        <begin position="394"/>
        <end position="403"/>
    </location>
</feature>
<keyword evidence="2" id="KW-0812">Transmembrane</keyword>
<proteinExistence type="predicted"/>
<feature type="region of interest" description="Disordered" evidence="1">
    <location>
        <begin position="394"/>
        <end position="413"/>
    </location>
</feature>
<comment type="caution">
    <text evidence="3">The sequence shown here is derived from an EMBL/GenBank/DDBJ whole genome shotgun (WGS) entry which is preliminary data.</text>
</comment>
<evidence type="ECO:0000256" key="1">
    <source>
        <dbReference type="SAM" id="MobiDB-lite"/>
    </source>
</evidence>
<evidence type="ECO:0000313" key="4">
    <source>
        <dbReference type="Proteomes" id="UP000521872"/>
    </source>
</evidence>
<keyword evidence="4" id="KW-1185">Reference proteome</keyword>
<evidence type="ECO:0000256" key="2">
    <source>
        <dbReference type="SAM" id="Phobius"/>
    </source>
</evidence>
<dbReference type="AlphaFoldDB" id="A0A8H4QJC5"/>
<keyword evidence="2" id="KW-0472">Membrane</keyword>
<feature type="transmembrane region" description="Helical" evidence="2">
    <location>
        <begin position="130"/>
        <end position="148"/>
    </location>
</feature>
<gene>
    <name evidence="3" type="ORF">D9613_003713</name>
</gene>
<organism evidence="3 4">
    <name type="scientific">Agrocybe pediades</name>
    <dbReference type="NCBI Taxonomy" id="84607"/>
    <lineage>
        <taxon>Eukaryota</taxon>
        <taxon>Fungi</taxon>
        <taxon>Dikarya</taxon>
        <taxon>Basidiomycota</taxon>
        <taxon>Agaricomycotina</taxon>
        <taxon>Agaricomycetes</taxon>
        <taxon>Agaricomycetidae</taxon>
        <taxon>Agaricales</taxon>
        <taxon>Agaricineae</taxon>
        <taxon>Strophariaceae</taxon>
        <taxon>Agrocybe</taxon>
    </lineage>
</organism>
<dbReference type="EMBL" id="JAACJL010000057">
    <property type="protein sequence ID" value="KAF4611800.1"/>
    <property type="molecule type" value="Genomic_DNA"/>
</dbReference>